<dbReference type="PANTHER" id="PTHR30401">
    <property type="entry name" value="TRNA 2-SELENOURIDINE SYNTHASE"/>
    <property type="match status" value="1"/>
</dbReference>
<dbReference type="NCBIfam" id="NF008750">
    <property type="entry name" value="PRK11784.1-2"/>
    <property type="match status" value="1"/>
</dbReference>
<dbReference type="GO" id="GO:0002098">
    <property type="term" value="P:tRNA wobble uridine modification"/>
    <property type="evidence" value="ECO:0007669"/>
    <property type="project" value="InterPro"/>
</dbReference>
<dbReference type="Gene3D" id="3.40.250.10">
    <property type="entry name" value="Rhodanese-like domain"/>
    <property type="match status" value="1"/>
</dbReference>
<dbReference type="PROSITE" id="PS00380">
    <property type="entry name" value="RHODANESE_1"/>
    <property type="match status" value="1"/>
</dbReference>
<dbReference type="PROSITE" id="PS50206">
    <property type="entry name" value="RHODANESE_3"/>
    <property type="match status" value="1"/>
</dbReference>
<protein>
    <submittedName>
        <fullName evidence="3">tRNA 2-selenouridine synthase</fullName>
    </submittedName>
</protein>
<proteinExistence type="predicted"/>
<organism evidence="3 4">
    <name type="scientific">Sulfitobacter delicatus</name>
    <dbReference type="NCBI Taxonomy" id="218672"/>
    <lineage>
        <taxon>Bacteria</taxon>
        <taxon>Pseudomonadati</taxon>
        <taxon>Pseudomonadota</taxon>
        <taxon>Alphaproteobacteria</taxon>
        <taxon>Rhodobacterales</taxon>
        <taxon>Roseobacteraceae</taxon>
        <taxon>Sulfitobacter</taxon>
    </lineage>
</organism>
<evidence type="ECO:0000259" key="2">
    <source>
        <dbReference type="PROSITE" id="PS50206"/>
    </source>
</evidence>
<dbReference type="GO" id="GO:0043828">
    <property type="term" value="F:tRNA 2-selenouridine synthase activity"/>
    <property type="evidence" value="ECO:0007669"/>
    <property type="project" value="InterPro"/>
</dbReference>
<dbReference type="STRING" id="218672.SAMN04489759_101238"/>
<dbReference type="NCBIfam" id="TIGR03167">
    <property type="entry name" value="tRNA_sel_U_synt"/>
    <property type="match status" value="1"/>
</dbReference>
<reference evidence="4" key="1">
    <citation type="submission" date="2016-10" db="EMBL/GenBank/DDBJ databases">
        <authorList>
            <person name="Varghese N."/>
            <person name="Submissions S."/>
        </authorList>
    </citation>
    <scope>NUCLEOTIDE SEQUENCE [LARGE SCALE GENOMIC DNA]</scope>
    <source>
        <strain evidence="4">DSM 16477</strain>
    </source>
</reference>
<dbReference type="Pfam" id="PF00581">
    <property type="entry name" value="Rhodanese"/>
    <property type="match status" value="1"/>
</dbReference>
<accession>A0A1G7HXD6</accession>
<sequence length="351" mass="38072">MTPCTLTALSDLARLNVDTIIDVRAPSEFAEDHLPGAINLPVLSDAQRAEVGTIYKQVSPFDARKIGGALVAQNTARHLQTALSGKDGSWQPLVYCWRGGQRSGAFATILDQVGWRVQLLKGGYRSYRRLVVAALYDTPMPHRLMLIEGGTGTAKTRLLHHLRDAGAQVLDLEGLAQHRGSLFGAMEGGQPHQKMFESRLAQALTPLDPTQVTWVEAESSKIGGITLPPALWAAMGAAQRVEITAPLAARAHFLCHAYDDLTADPAMLEERIDKLRPYHSAEIIAAWQTQARSGDWAPLAEALIGQHYDPRYAKTAARNPAPVEQLALSDLNDSTLAQTAAALHARFNAGE</sequence>
<dbReference type="InterPro" id="IPR058840">
    <property type="entry name" value="AAA_SelU"/>
</dbReference>
<keyword evidence="1" id="KW-0711">Selenium</keyword>
<evidence type="ECO:0000256" key="1">
    <source>
        <dbReference type="ARBA" id="ARBA00023266"/>
    </source>
</evidence>
<dbReference type="EMBL" id="FNBP01000001">
    <property type="protein sequence ID" value="SDF04759.1"/>
    <property type="molecule type" value="Genomic_DNA"/>
</dbReference>
<evidence type="ECO:0000313" key="4">
    <source>
        <dbReference type="Proteomes" id="UP000199399"/>
    </source>
</evidence>
<dbReference type="Pfam" id="PF26341">
    <property type="entry name" value="AAA_SelU"/>
    <property type="match status" value="1"/>
</dbReference>
<dbReference type="GO" id="GO:0004792">
    <property type="term" value="F:thiosulfate-cyanide sulfurtransferase activity"/>
    <property type="evidence" value="ECO:0007669"/>
    <property type="project" value="InterPro"/>
</dbReference>
<keyword evidence="4" id="KW-1185">Reference proteome</keyword>
<dbReference type="InterPro" id="IPR017582">
    <property type="entry name" value="SelU"/>
</dbReference>
<dbReference type="OrthoDB" id="9808735at2"/>
<dbReference type="SUPFAM" id="SSF52821">
    <property type="entry name" value="Rhodanese/Cell cycle control phosphatase"/>
    <property type="match status" value="1"/>
</dbReference>
<dbReference type="InterPro" id="IPR036873">
    <property type="entry name" value="Rhodanese-like_dom_sf"/>
</dbReference>
<evidence type="ECO:0000313" key="3">
    <source>
        <dbReference type="EMBL" id="SDF04759.1"/>
    </source>
</evidence>
<dbReference type="RefSeq" id="WP_093738335.1">
    <property type="nucleotide sequence ID" value="NZ_FNBP01000001.1"/>
</dbReference>
<gene>
    <name evidence="3" type="ORF">SAMN04489759_101238</name>
</gene>
<dbReference type="InterPro" id="IPR001307">
    <property type="entry name" value="Thiosulphate_STrfase_CS"/>
</dbReference>
<dbReference type="AlphaFoldDB" id="A0A1G7HXD6"/>
<dbReference type="SMART" id="SM00450">
    <property type="entry name" value="RHOD"/>
    <property type="match status" value="1"/>
</dbReference>
<dbReference type="InterPro" id="IPR001763">
    <property type="entry name" value="Rhodanese-like_dom"/>
</dbReference>
<dbReference type="PANTHER" id="PTHR30401:SF0">
    <property type="entry name" value="TRNA 2-SELENOURIDINE SYNTHASE"/>
    <property type="match status" value="1"/>
</dbReference>
<dbReference type="NCBIfam" id="NF008752">
    <property type="entry name" value="PRK11784.1-4"/>
    <property type="match status" value="1"/>
</dbReference>
<name>A0A1G7HXD6_9RHOB</name>
<dbReference type="Proteomes" id="UP000199399">
    <property type="component" value="Unassembled WGS sequence"/>
</dbReference>
<feature type="domain" description="Rhodanese" evidence="2">
    <location>
        <begin position="19"/>
        <end position="132"/>
    </location>
</feature>